<gene>
    <name evidence="1" type="ORF">Gohar_004986</name>
</gene>
<proteinExistence type="predicted"/>
<evidence type="ECO:0000313" key="2">
    <source>
        <dbReference type="Proteomes" id="UP000593560"/>
    </source>
</evidence>
<feature type="non-terminal residue" evidence="1">
    <location>
        <position position="45"/>
    </location>
</feature>
<evidence type="ECO:0000313" key="1">
    <source>
        <dbReference type="EMBL" id="MBA0805470.1"/>
    </source>
</evidence>
<protein>
    <submittedName>
        <fullName evidence="1">Uncharacterized protein</fullName>
    </submittedName>
</protein>
<feature type="non-terminal residue" evidence="1">
    <location>
        <position position="1"/>
    </location>
</feature>
<dbReference type="Proteomes" id="UP000593560">
    <property type="component" value="Unassembled WGS sequence"/>
</dbReference>
<accession>A0A7J9H6N7</accession>
<organism evidence="1 2">
    <name type="scientific">Gossypium harknessii</name>
    <dbReference type="NCBI Taxonomy" id="34285"/>
    <lineage>
        <taxon>Eukaryota</taxon>
        <taxon>Viridiplantae</taxon>
        <taxon>Streptophyta</taxon>
        <taxon>Embryophyta</taxon>
        <taxon>Tracheophyta</taxon>
        <taxon>Spermatophyta</taxon>
        <taxon>Magnoliopsida</taxon>
        <taxon>eudicotyledons</taxon>
        <taxon>Gunneridae</taxon>
        <taxon>Pentapetalae</taxon>
        <taxon>rosids</taxon>
        <taxon>malvids</taxon>
        <taxon>Malvales</taxon>
        <taxon>Malvaceae</taxon>
        <taxon>Malvoideae</taxon>
        <taxon>Gossypium</taxon>
    </lineage>
</organism>
<name>A0A7J9H6N7_9ROSI</name>
<dbReference type="AlphaFoldDB" id="A0A7J9H6N7"/>
<dbReference type="EMBL" id="JABFAD010000008">
    <property type="protein sequence ID" value="MBA0805470.1"/>
    <property type="molecule type" value="Genomic_DNA"/>
</dbReference>
<sequence>EGLAKWQQVKRAIPWTNNWVQLNSDGAIKVDYGKAASRGVLRDRE</sequence>
<reference evidence="1 2" key="1">
    <citation type="journal article" date="2019" name="Genome Biol. Evol.">
        <title>Insights into the evolution of the New World diploid cottons (Gossypium, subgenus Houzingenia) based on genome sequencing.</title>
        <authorList>
            <person name="Grover C.E."/>
            <person name="Arick M.A. 2nd"/>
            <person name="Thrash A."/>
            <person name="Conover J.L."/>
            <person name="Sanders W.S."/>
            <person name="Peterson D.G."/>
            <person name="Frelichowski J.E."/>
            <person name="Scheffler J.A."/>
            <person name="Scheffler B.E."/>
            <person name="Wendel J.F."/>
        </authorList>
    </citation>
    <scope>NUCLEOTIDE SEQUENCE [LARGE SCALE GENOMIC DNA]</scope>
    <source>
        <strain evidence="1">0</strain>
        <tissue evidence="1">Leaf</tissue>
    </source>
</reference>
<dbReference type="OrthoDB" id="10345982at2759"/>
<comment type="caution">
    <text evidence="1">The sequence shown here is derived from an EMBL/GenBank/DDBJ whole genome shotgun (WGS) entry which is preliminary data.</text>
</comment>
<keyword evidence="2" id="KW-1185">Reference proteome</keyword>